<keyword evidence="3" id="KW-1185">Reference proteome</keyword>
<organism evidence="2 3">
    <name type="scientific">Streptomonospora halophila</name>
    <dbReference type="NCBI Taxonomy" id="427369"/>
    <lineage>
        <taxon>Bacteria</taxon>
        <taxon>Bacillati</taxon>
        <taxon>Actinomycetota</taxon>
        <taxon>Actinomycetes</taxon>
        <taxon>Streptosporangiales</taxon>
        <taxon>Nocardiopsidaceae</taxon>
        <taxon>Streptomonospora</taxon>
    </lineage>
</organism>
<protein>
    <submittedName>
        <fullName evidence="2">Uncharacterized protein</fullName>
    </submittedName>
</protein>
<gene>
    <name evidence="2" type="ORF">GCM10023224_25700</name>
</gene>
<name>A0ABP9GGK2_9ACTN</name>
<evidence type="ECO:0000256" key="1">
    <source>
        <dbReference type="SAM" id="MobiDB-lite"/>
    </source>
</evidence>
<dbReference type="EMBL" id="BAABIK010000012">
    <property type="protein sequence ID" value="GAA4942194.1"/>
    <property type="molecule type" value="Genomic_DNA"/>
</dbReference>
<dbReference type="Proteomes" id="UP001499993">
    <property type="component" value="Unassembled WGS sequence"/>
</dbReference>
<accession>A0ABP9GGK2</accession>
<sequence>MPKVEEPSAPLRRGVGSRTRRWGWARAQSGKILLGGCAQTLERAHTLKEVGVPVGQAGMIPGKSEERAGLSPRGS</sequence>
<evidence type="ECO:0000313" key="3">
    <source>
        <dbReference type="Proteomes" id="UP001499993"/>
    </source>
</evidence>
<feature type="region of interest" description="Disordered" evidence="1">
    <location>
        <begin position="55"/>
        <end position="75"/>
    </location>
</feature>
<comment type="caution">
    <text evidence="2">The sequence shown here is derived from an EMBL/GenBank/DDBJ whole genome shotgun (WGS) entry which is preliminary data.</text>
</comment>
<proteinExistence type="predicted"/>
<evidence type="ECO:0000313" key="2">
    <source>
        <dbReference type="EMBL" id="GAA4942194.1"/>
    </source>
</evidence>
<reference evidence="3" key="1">
    <citation type="journal article" date="2019" name="Int. J. Syst. Evol. Microbiol.">
        <title>The Global Catalogue of Microorganisms (GCM) 10K type strain sequencing project: providing services to taxonomists for standard genome sequencing and annotation.</title>
        <authorList>
            <consortium name="The Broad Institute Genomics Platform"/>
            <consortium name="The Broad Institute Genome Sequencing Center for Infectious Disease"/>
            <person name="Wu L."/>
            <person name="Ma J."/>
        </authorList>
    </citation>
    <scope>NUCLEOTIDE SEQUENCE [LARGE SCALE GENOMIC DNA]</scope>
    <source>
        <strain evidence="3">JCM 18123</strain>
    </source>
</reference>